<dbReference type="InterPro" id="IPR000182">
    <property type="entry name" value="GNAT_dom"/>
</dbReference>
<dbReference type="PANTHER" id="PTHR43441">
    <property type="entry name" value="RIBOSOMAL-PROTEIN-SERINE ACETYLTRANSFERASE"/>
    <property type="match status" value="1"/>
</dbReference>
<dbReference type="GO" id="GO:0008999">
    <property type="term" value="F:protein-N-terminal-alanine acetyltransferase activity"/>
    <property type="evidence" value="ECO:0007669"/>
    <property type="project" value="TreeGrafter"/>
</dbReference>
<reference evidence="2" key="1">
    <citation type="submission" date="2022-08" db="EMBL/GenBank/DDBJ databases">
        <authorList>
            <person name="Tistechok S."/>
            <person name="Samborskyy M."/>
            <person name="Roman I."/>
        </authorList>
    </citation>
    <scope>NUCLEOTIDE SEQUENCE</scope>
    <source>
        <strain evidence="2">DSM 103496</strain>
    </source>
</reference>
<dbReference type="PROSITE" id="PS51186">
    <property type="entry name" value="GNAT"/>
    <property type="match status" value="1"/>
</dbReference>
<gene>
    <name evidence="2" type="ORF">NZH93_22140</name>
</gene>
<feature type="domain" description="N-acetyltransferase" evidence="1">
    <location>
        <begin position="21"/>
        <end position="159"/>
    </location>
</feature>
<accession>A0A9X2VN56</accession>
<name>A0A9X2VN56_9PSEU</name>
<dbReference type="SUPFAM" id="SSF55729">
    <property type="entry name" value="Acyl-CoA N-acyltransferases (Nat)"/>
    <property type="match status" value="1"/>
</dbReference>
<dbReference type="Pfam" id="PF13302">
    <property type="entry name" value="Acetyltransf_3"/>
    <property type="match status" value="1"/>
</dbReference>
<evidence type="ECO:0000313" key="3">
    <source>
        <dbReference type="Proteomes" id="UP001141259"/>
    </source>
</evidence>
<comment type="caution">
    <text evidence="2">The sequence shown here is derived from an EMBL/GenBank/DDBJ whole genome shotgun (WGS) entry which is preliminary data.</text>
</comment>
<dbReference type="Gene3D" id="3.40.630.30">
    <property type="match status" value="1"/>
</dbReference>
<dbReference type="EMBL" id="JANYMP010000010">
    <property type="protein sequence ID" value="MCS7479570.1"/>
    <property type="molecule type" value="Genomic_DNA"/>
</dbReference>
<dbReference type="InterPro" id="IPR016181">
    <property type="entry name" value="Acyl_CoA_acyltransferase"/>
</dbReference>
<protein>
    <submittedName>
        <fullName evidence="2">GNAT family N-acetyltransferase</fullName>
    </submittedName>
</protein>
<sequence length="162" mass="17376">MPHSVRLTPLTAAGVERLLAVAVAEATEEDVMPPVDEPPGWSTTRQEAFRRFYRLHQEVMYEVVLDDRTVGMIRLTPTAQDGVAETGMWLGTSTRGKGVGASALLAVLDRATELRWTTVVADTTPENTPAVRALVGCGAAVSQVGDKVVATFELAKTGFGQH</sequence>
<dbReference type="RefSeq" id="WP_259625066.1">
    <property type="nucleotide sequence ID" value="NZ_JANYMP010000010.1"/>
</dbReference>
<proteinExistence type="predicted"/>
<evidence type="ECO:0000313" key="2">
    <source>
        <dbReference type="EMBL" id="MCS7479570.1"/>
    </source>
</evidence>
<dbReference type="PANTHER" id="PTHR43441:SF6">
    <property type="entry name" value="N-ACETYLTRANSFERASE DOMAIN-CONTAINING PROTEIN"/>
    <property type="match status" value="1"/>
</dbReference>
<keyword evidence="3" id="KW-1185">Reference proteome</keyword>
<dbReference type="AlphaFoldDB" id="A0A9X2VN56"/>
<dbReference type="Proteomes" id="UP001141259">
    <property type="component" value="Unassembled WGS sequence"/>
</dbReference>
<dbReference type="GO" id="GO:1990189">
    <property type="term" value="F:protein N-terminal-serine acetyltransferase activity"/>
    <property type="evidence" value="ECO:0007669"/>
    <property type="project" value="TreeGrafter"/>
</dbReference>
<organism evidence="2 3">
    <name type="scientific">Umezawaea endophytica</name>
    <dbReference type="NCBI Taxonomy" id="1654476"/>
    <lineage>
        <taxon>Bacteria</taxon>
        <taxon>Bacillati</taxon>
        <taxon>Actinomycetota</taxon>
        <taxon>Actinomycetes</taxon>
        <taxon>Pseudonocardiales</taxon>
        <taxon>Pseudonocardiaceae</taxon>
        <taxon>Umezawaea</taxon>
    </lineage>
</organism>
<dbReference type="GO" id="GO:0005737">
    <property type="term" value="C:cytoplasm"/>
    <property type="evidence" value="ECO:0007669"/>
    <property type="project" value="TreeGrafter"/>
</dbReference>
<dbReference type="InterPro" id="IPR051908">
    <property type="entry name" value="Ribosomal_N-acetyltransferase"/>
</dbReference>
<evidence type="ECO:0000259" key="1">
    <source>
        <dbReference type="PROSITE" id="PS51186"/>
    </source>
</evidence>